<dbReference type="EMBL" id="ML987211">
    <property type="protein sequence ID" value="KAF2241515.1"/>
    <property type="molecule type" value="Genomic_DNA"/>
</dbReference>
<dbReference type="Proteomes" id="UP000800094">
    <property type="component" value="Unassembled WGS sequence"/>
</dbReference>
<dbReference type="RefSeq" id="XP_033676519.1">
    <property type="nucleotide sequence ID" value="XM_033827291.1"/>
</dbReference>
<evidence type="ECO:0000313" key="2">
    <source>
        <dbReference type="Proteomes" id="UP000800094"/>
    </source>
</evidence>
<gene>
    <name evidence="1" type="ORF">BU26DRAFT_511307</name>
</gene>
<reference evidence="1" key="1">
    <citation type="journal article" date="2020" name="Stud. Mycol.">
        <title>101 Dothideomycetes genomes: a test case for predicting lifestyles and emergence of pathogens.</title>
        <authorList>
            <person name="Haridas S."/>
            <person name="Albert R."/>
            <person name="Binder M."/>
            <person name="Bloem J."/>
            <person name="Labutti K."/>
            <person name="Salamov A."/>
            <person name="Andreopoulos B."/>
            <person name="Baker S."/>
            <person name="Barry K."/>
            <person name="Bills G."/>
            <person name="Bluhm B."/>
            <person name="Cannon C."/>
            <person name="Castanera R."/>
            <person name="Culley D."/>
            <person name="Daum C."/>
            <person name="Ezra D."/>
            <person name="Gonzalez J."/>
            <person name="Henrissat B."/>
            <person name="Kuo A."/>
            <person name="Liang C."/>
            <person name="Lipzen A."/>
            <person name="Lutzoni F."/>
            <person name="Magnuson J."/>
            <person name="Mondo S."/>
            <person name="Nolan M."/>
            <person name="Ohm R."/>
            <person name="Pangilinan J."/>
            <person name="Park H.-J."/>
            <person name="Ramirez L."/>
            <person name="Alfaro M."/>
            <person name="Sun H."/>
            <person name="Tritt A."/>
            <person name="Yoshinaga Y."/>
            <person name="Zwiers L.-H."/>
            <person name="Turgeon B."/>
            <person name="Goodwin S."/>
            <person name="Spatafora J."/>
            <person name="Crous P."/>
            <person name="Grigoriev I."/>
        </authorList>
    </citation>
    <scope>NUCLEOTIDE SEQUENCE</scope>
    <source>
        <strain evidence="1">CBS 122368</strain>
    </source>
</reference>
<accession>A0A6A6HTL9</accession>
<sequence>MDVFCRIQTYLKSWMLATIAVNSSRDLGLPDAICWIPPKCICLTKQPFMRRRSSGAALGELMRCGDLDGPSSRRSEYLRLIWKSYDTCEDYGFSRGFSPVVFLVDVAYGGGLDYAIHVISLNLVTDLCQQRRVSRYDLLSIFIKERSSLKSGRRSGSSSTQGVRWGTLMRTLAHMYFAASVEHGLLQADKGEIDAGGAPLLVLPWQLSWRCQSTST</sequence>
<dbReference type="GeneID" id="54580621"/>
<protein>
    <submittedName>
        <fullName evidence="1">Uncharacterized protein</fullName>
    </submittedName>
</protein>
<name>A0A6A6HTL9_9PLEO</name>
<evidence type="ECO:0000313" key="1">
    <source>
        <dbReference type="EMBL" id="KAF2241515.1"/>
    </source>
</evidence>
<keyword evidence="2" id="KW-1185">Reference proteome</keyword>
<organism evidence="1 2">
    <name type="scientific">Trematosphaeria pertusa</name>
    <dbReference type="NCBI Taxonomy" id="390896"/>
    <lineage>
        <taxon>Eukaryota</taxon>
        <taxon>Fungi</taxon>
        <taxon>Dikarya</taxon>
        <taxon>Ascomycota</taxon>
        <taxon>Pezizomycotina</taxon>
        <taxon>Dothideomycetes</taxon>
        <taxon>Pleosporomycetidae</taxon>
        <taxon>Pleosporales</taxon>
        <taxon>Massarineae</taxon>
        <taxon>Trematosphaeriaceae</taxon>
        <taxon>Trematosphaeria</taxon>
    </lineage>
</organism>
<proteinExistence type="predicted"/>
<dbReference type="AlphaFoldDB" id="A0A6A6HTL9"/>